<accession>A0ABN2B7L9</accession>
<evidence type="ECO:0000256" key="7">
    <source>
        <dbReference type="ARBA" id="ARBA00023136"/>
    </source>
</evidence>
<feature type="transmembrane region" description="Helical" evidence="8">
    <location>
        <begin position="36"/>
        <end position="53"/>
    </location>
</feature>
<protein>
    <recommendedName>
        <fullName evidence="9">Glycosyltransferase RgtA/B/C/D-like domain-containing protein</fullName>
    </recommendedName>
</protein>
<keyword evidence="5 8" id="KW-0812">Transmembrane</keyword>
<feature type="transmembrane region" description="Helical" evidence="8">
    <location>
        <begin position="345"/>
        <end position="362"/>
    </location>
</feature>
<keyword evidence="11" id="KW-1185">Reference proteome</keyword>
<evidence type="ECO:0000256" key="1">
    <source>
        <dbReference type="ARBA" id="ARBA00004651"/>
    </source>
</evidence>
<sequence length="517" mass="54834">MTSASITGEVVRAAGSGEPRVPTVTPRWRRLLAAHYFWVVPGLVMLGLGRYRYLTPRLWRDEIATWSAAVRSVPELFDLLGNTDAVAGGHYLFMHYWIAVFGDSAASLRTPSLLAMAAAAALVALTGNHLHGGAGGLAAGLLFAAIPATSRFAQEARSYAFATLAAALATYLFVRALDRPGWGRWAWYSAALVLVGCAHLVALLLLSGHAVAVAWLLAVDRDRRLLRWPAAAGLGIAALSPLILVARRQRTTQIGWMPVPAAHDLLPTLTMVTASTLVAGALVGMAAAGSRRGGTRSLLVCAGGVLAPPIAGFVVSQSTPIWWPRYLLFLLPALALLAARALARAALPAVVAGAVLVGLLGLPDQLAIRGPAGHEADRYPAGPWYTPPDWFGAARIVRSGQRPGDGIVYVGDSDRARSMFMLRSTMDYHLRTDATRPKDVYLDRSAAQIGAFWARECADPKACLAGTGRVWVVAVSTQDHIVAGAGNDAGLAALRGYRSVRVWHPGGLTIELVQHTG</sequence>
<feature type="transmembrane region" description="Helical" evidence="8">
    <location>
        <begin position="321"/>
        <end position="338"/>
    </location>
</feature>
<keyword evidence="3" id="KW-0328">Glycosyltransferase</keyword>
<evidence type="ECO:0000313" key="11">
    <source>
        <dbReference type="Proteomes" id="UP001501470"/>
    </source>
</evidence>
<evidence type="ECO:0000259" key="9">
    <source>
        <dbReference type="Pfam" id="PF13231"/>
    </source>
</evidence>
<keyword evidence="7 8" id="KW-0472">Membrane</keyword>
<evidence type="ECO:0000313" key="10">
    <source>
        <dbReference type="EMBL" id="GAA1535493.1"/>
    </source>
</evidence>
<dbReference type="Pfam" id="PF13231">
    <property type="entry name" value="PMT_2"/>
    <property type="match status" value="1"/>
</dbReference>
<comment type="caution">
    <text evidence="10">The sequence shown here is derived from an EMBL/GenBank/DDBJ whole genome shotgun (WGS) entry which is preliminary data.</text>
</comment>
<evidence type="ECO:0000256" key="3">
    <source>
        <dbReference type="ARBA" id="ARBA00022676"/>
    </source>
</evidence>
<dbReference type="Proteomes" id="UP001501470">
    <property type="component" value="Unassembled WGS sequence"/>
</dbReference>
<evidence type="ECO:0000256" key="2">
    <source>
        <dbReference type="ARBA" id="ARBA00022475"/>
    </source>
</evidence>
<keyword evidence="4" id="KW-0808">Transferase</keyword>
<feature type="transmembrane region" description="Helical" evidence="8">
    <location>
        <begin position="225"/>
        <end position="245"/>
    </location>
</feature>
<feature type="transmembrane region" description="Helical" evidence="8">
    <location>
        <begin position="265"/>
        <end position="286"/>
    </location>
</feature>
<dbReference type="RefSeq" id="WP_344505877.1">
    <property type="nucleotide sequence ID" value="NZ_BAAAQD010000013.1"/>
</dbReference>
<feature type="transmembrane region" description="Helical" evidence="8">
    <location>
        <begin position="158"/>
        <end position="174"/>
    </location>
</feature>
<dbReference type="InterPro" id="IPR038731">
    <property type="entry name" value="RgtA/B/C-like"/>
</dbReference>
<reference evidence="10 11" key="1">
    <citation type="journal article" date="2019" name="Int. J. Syst. Evol. Microbiol.">
        <title>The Global Catalogue of Microorganisms (GCM) 10K type strain sequencing project: providing services to taxonomists for standard genome sequencing and annotation.</title>
        <authorList>
            <consortium name="The Broad Institute Genomics Platform"/>
            <consortium name="The Broad Institute Genome Sequencing Center for Infectious Disease"/>
            <person name="Wu L."/>
            <person name="Ma J."/>
        </authorList>
    </citation>
    <scope>NUCLEOTIDE SEQUENCE [LARGE SCALE GENOMIC DNA]</scope>
    <source>
        <strain evidence="10 11">JCM 15933</strain>
    </source>
</reference>
<proteinExistence type="predicted"/>
<evidence type="ECO:0000256" key="8">
    <source>
        <dbReference type="SAM" id="Phobius"/>
    </source>
</evidence>
<name>A0ABN2B7L9_9ACTN</name>
<dbReference type="PANTHER" id="PTHR33908:SF3">
    <property type="entry name" value="UNDECAPRENYL PHOSPHATE-ALPHA-4-AMINO-4-DEOXY-L-ARABINOSE ARABINOSYL TRANSFERASE"/>
    <property type="match status" value="1"/>
</dbReference>
<evidence type="ECO:0000256" key="4">
    <source>
        <dbReference type="ARBA" id="ARBA00022679"/>
    </source>
</evidence>
<feature type="transmembrane region" description="Helical" evidence="8">
    <location>
        <begin position="186"/>
        <end position="218"/>
    </location>
</feature>
<feature type="domain" description="Glycosyltransferase RgtA/B/C/D-like" evidence="9">
    <location>
        <begin position="93"/>
        <end position="240"/>
    </location>
</feature>
<keyword evidence="2" id="KW-1003">Cell membrane</keyword>
<dbReference type="InterPro" id="IPR050297">
    <property type="entry name" value="LipidA_mod_glycosyltrf_83"/>
</dbReference>
<evidence type="ECO:0000256" key="5">
    <source>
        <dbReference type="ARBA" id="ARBA00022692"/>
    </source>
</evidence>
<feature type="transmembrane region" description="Helical" evidence="8">
    <location>
        <begin position="298"/>
        <end position="315"/>
    </location>
</feature>
<keyword evidence="6 8" id="KW-1133">Transmembrane helix</keyword>
<dbReference type="PANTHER" id="PTHR33908">
    <property type="entry name" value="MANNOSYLTRANSFERASE YKCB-RELATED"/>
    <property type="match status" value="1"/>
</dbReference>
<gene>
    <name evidence="10" type="ORF">GCM10009827_062250</name>
</gene>
<evidence type="ECO:0000256" key="6">
    <source>
        <dbReference type="ARBA" id="ARBA00022989"/>
    </source>
</evidence>
<comment type="subcellular location">
    <subcellularLocation>
        <location evidence="1">Cell membrane</location>
        <topology evidence="1">Multi-pass membrane protein</topology>
    </subcellularLocation>
</comment>
<dbReference type="EMBL" id="BAAAQD010000013">
    <property type="protein sequence ID" value="GAA1535493.1"/>
    <property type="molecule type" value="Genomic_DNA"/>
</dbReference>
<organism evidence="10 11">
    <name type="scientific">Dactylosporangium maewongense</name>
    <dbReference type="NCBI Taxonomy" id="634393"/>
    <lineage>
        <taxon>Bacteria</taxon>
        <taxon>Bacillati</taxon>
        <taxon>Actinomycetota</taxon>
        <taxon>Actinomycetes</taxon>
        <taxon>Micromonosporales</taxon>
        <taxon>Micromonosporaceae</taxon>
        <taxon>Dactylosporangium</taxon>
    </lineage>
</organism>